<evidence type="ECO:0000256" key="1">
    <source>
        <dbReference type="ARBA" id="ARBA00001957"/>
    </source>
</evidence>
<dbReference type="Gene3D" id="3.40.50.980">
    <property type="match status" value="2"/>
</dbReference>
<evidence type="ECO:0000256" key="3">
    <source>
        <dbReference type="ARBA" id="ARBA00022553"/>
    </source>
</evidence>
<dbReference type="Pfam" id="PF00550">
    <property type="entry name" value="PP-binding"/>
    <property type="match status" value="3"/>
</dbReference>
<dbReference type="GO" id="GO:0072330">
    <property type="term" value="P:monocarboxylic acid biosynthetic process"/>
    <property type="evidence" value="ECO:0007669"/>
    <property type="project" value="UniProtKB-ARBA"/>
</dbReference>
<feature type="domain" description="Carrier" evidence="4">
    <location>
        <begin position="1"/>
        <end position="60"/>
    </location>
</feature>
<feature type="non-terminal residue" evidence="5">
    <location>
        <position position="2654"/>
    </location>
</feature>
<organism evidence="5 6">
    <name type="scientific">Rhodococcus qingshengii</name>
    <dbReference type="NCBI Taxonomy" id="334542"/>
    <lineage>
        <taxon>Bacteria</taxon>
        <taxon>Bacillati</taxon>
        <taxon>Actinomycetota</taxon>
        <taxon>Actinomycetes</taxon>
        <taxon>Mycobacteriales</taxon>
        <taxon>Nocardiaceae</taxon>
        <taxon>Rhodococcus</taxon>
        <taxon>Rhodococcus erythropolis group</taxon>
    </lineage>
</organism>
<comment type="cofactor">
    <cofactor evidence="1">
        <name>pantetheine 4'-phosphate</name>
        <dbReference type="ChEBI" id="CHEBI:47942"/>
    </cofactor>
</comment>
<sequence length="2654" mass="288110">LLGVDRVGLDDDFFALGGNSLIATRVAARLGQALDAQVPVRMLFESSIVHEFAVRLTSAAGSGARAPLVPQPRPEHIPLSLAQQRMWFLSVFDPESAVNNIPMAIRLSGVLDVDALQAAIADLITRHEILRTVYPEIDGVGYQRILPLRDAGVQLLPVDIAEADLDAAVADFIGTGFDVRSHVPLRAKLLRIADDDFMVVIVVHHIAADGFSMGPMTRDVMISYEARSRGEKPGWHPLPIQFADYALWQREVLGSEDDPASLISRQVEFWKTRLSGVPDTFDLPMDRPRPAIATNRGRTHAFAIDAMLHVKILDLAAENNVTPFMVVHAAFAVLLSRLSGSSDVVVGVPVAGRGDVELDDLIGMFVNAVVLRTPVHGTDSFSGLLARVKEIDLSSLANSDVPFERLVEVLNPVRSQSHNPIFQVEFAFQNMEKSTLELDRLSASGGEVASGHSPFDLGLAVTELTAPDGTPSGMAGHLTYAVDLFDESTIVSFGRRFVQILEAIVQSSDQSIGDVDVLSEVERASIFADSIAVAALPQATSLLERFRLRRNTSPTAIAVVAGDRVMTYEDLDRHSSALARELRSNDIRADDVVALAFVRSVEWIVALVATWKIGAAYAPVDPTQPLARIRSLVSDLTAKCIVGMEDWISERNFPVSTIGVGSPIEDLDVDDSHDDWRVLRAPLRLGYVITTSGSTGKPKATCVPISGIENTVDWYEKLLDLRTPSGILVATSPSFDLTQKNIWVALSGGHTIHLSDPQFDPNEILNTISRGAVRVANMSPSVFEAVVEADSSAILSCLESVFLGGEPLRTGRLAGVAASGVKIFNSYGPTEASDVVSFHQADMDEPDVPIGRPIPNTNLFVLDSRLQLVPTNVVGELYVGGVGIGRGYGGRADLTAERFVAHPLVGAGERMYRTGDLVRWNKLGELEYIGRSDFQVKLRGMRIELGEIESAFLSVPGIAHAVVVVRPVPEVGDRLVAYVVGESVSAVDIESLRAELGTRLPSYMVPSAIVVLDSLPLNASGKIDRKQLPEPGFITNEFRPPVTLVEKAVAEVFVELLGAGRVGLDDDFFDLGGNSLVATRVASRLGRALDAQVPVRAVFEATTVQALAERIAKLAGEGSRLELSAQVRPDRIPLSLAQQRMWFLNRLDSKSTANNIPIAIRLTGDLDIDALQAAVEDLVGRHESLRTLYPEVDGVGYQHILPAGEAVLDLKPVEVSETEAIRAVSDFVATSFDVTREVPVRARLFELFNESKRSKAEYLLAFVVHHVAGDGFSIGPLTRDLMISYESRHRGTAPDWTPLAIQYADYAIWQRIVLGSDDDPTSTLARQVAYWRSTLESIPDELQLPVDRSRPAVATNEGATYRFSIGESAHRHLETLGRVHDASTFMVMHAALAVLLARLSGTSDIVIGTPIAGRGEAELDDLIGMFVNTLVLRTNIDPQMSFAALIDHVRERDLGAFAHSDVPFEALVEVLNPERSQGRHPLFQVALVFQNAGGSVLKLGDLTVTGLDTDSSAAKFDLQLTLIEQFDEIGQPAGIASEFTYATDLFDHETVQTIARRFLRVIDAITEESASVVGNLEVLSADERDQLLNRSGGSAAEIVLLPDLLARTVELSPHAVAIRFEGKSTTYSELDVFSSQLARVLICRGVGPEDRIAVAIPRSTESIVALWAVAKTGAVYLPVDPKYPADRVKFMLVDSGAALGLTTDEIIDTLPAEVDWLTIDSGLVSNTRDLTPTIVDADRVRPLRSANTAYMIYTSGSTGRPKGVLVTHKGLANFAVEQETRYELDERTRALHFASPSFDASILELLLAVTVGGTLVIAPDSIYGGSELAVLVDEEQVSHAFMTPAALGSMDPAILEGLGVVIAGGEACPPELVANWAPGRRFFNGYGPTETTIMTNISSPLVSGSKVTIGGPIRGMTSKILDQRLRPVPIGVSGELYLSGIQLARGYHTRPSMTAERFVADPFGPVGQVMYRTGDLARWTDSYEVEYVGRSDFQVKVRGFRIELGEIESALMQHDSVSRAVVLVRRDDNEIDRIVAYVVPTSGWSVEPDRLIEFAAGSLTRYMIPDAVVVVPRLPLTANGKLDRDALPVPSYRVREFRAPTNSVEEAVASTFADVLGVKRVGVGDDFFDLGGNSLLATQVVSRLGRALDTTVAVRDLFDTPVVERLAATLISEVGRGEAVALERAERPELIPLSLAQQRMWFLNRFEESSAVDNIPVAIRLAGKLDVIALQAAVRDLIERHEVLRTVYPEIHGVGYQDIRGAFELDMKPLVLNEQEILGAVASVLSTGFDVTKDIPIRAAIFEISEADHVLVFVIHHIAADGFSMGPLTRDVMIAYEARSRGAAPAWNPLEIQYADYALWQRELLGSEGDENSIVTRQLDYWTAHLDGLPDLLQLPFDRERPVVASNHGASVSVMIDSEIHRSINEVAHRTNTTTFMVVHAALVVLLAQLSSTSDIAIGTPVAGRGERVLDDVIGMFVNTLVLRTQVSLGDTFEDLVAKVRDVDLGAFSNADIPFERLVDVLNPVRTRSRNPLFQVMLSFHNAGQTVFELPGLTLSAVDSEMALSKFDLDVTLSESIDDLGNPAGILTQFTYATDLFDESTVAGFADRFGRILGAVVADQSIVLGDIDILDSVERSLVLEGWNDTAREVAGVSV</sequence>
<dbReference type="FunFam" id="1.10.1200.10:FF:000016">
    <property type="entry name" value="Non-ribosomal peptide synthase"/>
    <property type="match status" value="1"/>
</dbReference>
<dbReference type="InterPro" id="IPR042099">
    <property type="entry name" value="ANL_N_sf"/>
</dbReference>
<evidence type="ECO:0000256" key="2">
    <source>
        <dbReference type="ARBA" id="ARBA00022450"/>
    </source>
</evidence>
<dbReference type="EMBL" id="JARDXE010000046">
    <property type="protein sequence ID" value="MDE8650041.1"/>
    <property type="molecule type" value="Genomic_DNA"/>
</dbReference>
<accession>A0AAW6LX52</accession>
<dbReference type="Gene3D" id="2.30.38.10">
    <property type="entry name" value="Luciferase, Domain 3"/>
    <property type="match status" value="1"/>
</dbReference>
<dbReference type="GO" id="GO:0005829">
    <property type="term" value="C:cytosol"/>
    <property type="evidence" value="ECO:0007669"/>
    <property type="project" value="TreeGrafter"/>
</dbReference>
<dbReference type="PANTHER" id="PTHR45527">
    <property type="entry name" value="NONRIBOSOMAL PEPTIDE SYNTHETASE"/>
    <property type="match status" value="1"/>
</dbReference>
<feature type="domain" description="Carrier" evidence="4">
    <location>
        <begin position="1040"/>
        <end position="1115"/>
    </location>
</feature>
<dbReference type="Pfam" id="PF00501">
    <property type="entry name" value="AMP-binding"/>
    <property type="match status" value="2"/>
</dbReference>
<dbReference type="FunFam" id="3.40.50.980:FF:000001">
    <property type="entry name" value="Non-ribosomal peptide synthetase"/>
    <property type="match status" value="1"/>
</dbReference>
<dbReference type="RefSeq" id="WP_275233155.1">
    <property type="nucleotide sequence ID" value="NZ_JARDXE010000046.1"/>
</dbReference>
<evidence type="ECO:0000313" key="5">
    <source>
        <dbReference type="EMBL" id="MDE8650041.1"/>
    </source>
</evidence>
<dbReference type="Gene3D" id="3.40.50.12780">
    <property type="entry name" value="N-terminal domain of ligase-like"/>
    <property type="match status" value="1"/>
</dbReference>
<dbReference type="InterPro" id="IPR036736">
    <property type="entry name" value="ACP-like_sf"/>
</dbReference>
<dbReference type="InterPro" id="IPR025110">
    <property type="entry name" value="AMP-bd_C"/>
</dbReference>
<gene>
    <name evidence="5" type="ORF">PXH69_34325</name>
</gene>
<dbReference type="GO" id="GO:0009366">
    <property type="term" value="C:enterobactin synthetase complex"/>
    <property type="evidence" value="ECO:0007669"/>
    <property type="project" value="TreeGrafter"/>
</dbReference>
<name>A0AAW6LX52_RHOSG</name>
<keyword evidence="3" id="KW-0597">Phosphoprotein</keyword>
<evidence type="ECO:0000313" key="6">
    <source>
        <dbReference type="Proteomes" id="UP001217325"/>
    </source>
</evidence>
<dbReference type="GO" id="GO:0008610">
    <property type="term" value="P:lipid biosynthetic process"/>
    <property type="evidence" value="ECO:0007669"/>
    <property type="project" value="UniProtKB-ARBA"/>
</dbReference>
<dbReference type="NCBIfam" id="TIGR01733">
    <property type="entry name" value="AA-adenyl-dom"/>
    <property type="match status" value="2"/>
</dbReference>
<dbReference type="Gene3D" id="3.30.300.30">
    <property type="match status" value="2"/>
</dbReference>
<dbReference type="Gene3D" id="3.30.559.30">
    <property type="entry name" value="Nonribosomal peptide synthetase, condensation domain"/>
    <property type="match status" value="3"/>
</dbReference>
<reference evidence="5" key="1">
    <citation type="submission" date="2023-02" db="EMBL/GenBank/DDBJ databases">
        <title>A novel hydrolase synthesized by Rhodococcus erythropolis HQ is responsible for the detoxification of Zearalenone.</title>
        <authorList>
            <person name="Hu J."/>
            <person name="Xu J."/>
        </authorList>
    </citation>
    <scope>NUCLEOTIDE SEQUENCE</scope>
    <source>
        <strain evidence="5">HQ</strain>
    </source>
</reference>
<dbReference type="SUPFAM" id="SSF52777">
    <property type="entry name" value="CoA-dependent acyltransferases"/>
    <property type="match status" value="6"/>
</dbReference>
<dbReference type="InterPro" id="IPR020845">
    <property type="entry name" value="AMP-binding_CS"/>
</dbReference>
<feature type="non-terminal residue" evidence="5">
    <location>
        <position position="1"/>
    </location>
</feature>
<dbReference type="InterPro" id="IPR006162">
    <property type="entry name" value="Ppantetheine_attach_site"/>
</dbReference>
<dbReference type="Pfam" id="PF00668">
    <property type="entry name" value="Condensation"/>
    <property type="match status" value="3"/>
</dbReference>
<dbReference type="InterPro" id="IPR000873">
    <property type="entry name" value="AMP-dep_synth/lig_dom"/>
</dbReference>
<dbReference type="FunFam" id="2.30.38.10:FF:000001">
    <property type="entry name" value="Non-ribosomal peptide synthetase PvdI"/>
    <property type="match status" value="1"/>
</dbReference>
<dbReference type="InterPro" id="IPR045851">
    <property type="entry name" value="AMP-bd_C_sf"/>
</dbReference>
<dbReference type="GO" id="GO:0043041">
    <property type="term" value="P:amino acid activation for nonribosomal peptide biosynthetic process"/>
    <property type="evidence" value="ECO:0007669"/>
    <property type="project" value="TreeGrafter"/>
</dbReference>
<dbReference type="InterPro" id="IPR020806">
    <property type="entry name" value="PKS_PP-bd"/>
</dbReference>
<dbReference type="InterPro" id="IPR010071">
    <property type="entry name" value="AA_adenyl_dom"/>
</dbReference>
<dbReference type="GO" id="GO:0047527">
    <property type="term" value="F:2,3-dihydroxybenzoate-serine ligase activity"/>
    <property type="evidence" value="ECO:0007669"/>
    <property type="project" value="TreeGrafter"/>
</dbReference>
<dbReference type="PROSITE" id="PS00012">
    <property type="entry name" value="PHOSPHOPANTETHEINE"/>
    <property type="match status" value="3"/>
</dbReference>
<dbReference type="Proteomes" id="UP001217325">
    <property type="component" value="Unassembled WGS sequence"/>
</dbReference>
<dbReference type="GO" id="GO:0009239">
    <property type="term" value="P:enterobactin biosynthetic process"/>
    <property type="evidence" value="ECO:0007669"/>
    <property type="project" value="TreeGrafter"/>
</dbReference>
<keyword evidence="2" id="KW-0596">Phosphopantetheine</keyword>
<protein>
    <submittedName>
        <fullName evidence="5">Amino acid adenylation domain-containing protein</fullName>
    </submittedName>
</protein>
<dbReference type="InterPro" id="IPR023213">
    <property type="entry name" value="CAT-like_dom_sf"/>
</dbReference>
<dbReference type="Pfam" id="PF13193">
    <property type="entry name" value="AMP-binding_C"/>
    <property type="match status" value="2"/>
</dbReference>
<dbReference type="Gene3D" id="3.30.559.10">
    <property type="entry name" value="Chloramphenicol acetyltransferase-like domain"/>
    <property type="match status" value="3"/>
</dbReference>
<dbReference type="CDD" id="cd19540">
    <property type="entry name" value="LCL_NRPS-like"/>
    <property type="match status" value="3"/>
</dbReference>
<dbReference type="FunFam" id="3.30.300.30:FF:000010">
    <property type="entry name" value="Enterobactin synthetase component F"/>
    <property type="match status" value="2"/>
</dbReference>
<dbReference type="CDD" id="cd05930">
    <property type="entry name" value="A_NRPS"/>
    <property type="match status" value="1"/>
</dbReference>
<dbReference type="SUPFAM" id="SSF47336">
    <property type="entry name" value="ACP-like"/>
    <property type="match status" value="3"/>
</dbReference>
<dbReference type="PANTHER" id="PTHR45527:SF1">
    <property type="entry name" value="FATTY ACID SYNTHASE"/>
    <property type="match status" value="1"/>
</dbReference>
<proteinExistence type="predicted"/>
<dbReference type="Gene3D" id="1.10.1200.10">
    <property type="entry name" value="ACP-like"/>
    <property type="match status" value="3"/>
</dbReference>
<dbReference type="PROSITE" id="PS50075">
    <property type="entry name" value="CARRIER"/>
    <property type="match status" value="3"/>
</dbReference>
<dbReference type="InterPro" id="IPR009081">
    <property type="entry name" value="PP-bd_ACP"/>
</dbReference>
<dbReference type="GO" id="GO:0031177">
    <property type="term" value="F:phosphopantetheine binding"/>
    <property type="evidence" value="ECO:0007669"/>
    <property type="project" value="InterPro"/>
</dbReference>
<feature type="domain" description="Carrier" evidence="4">
    <location>
        <begin position="2099"/>
        <end position="2174"/>
    </location>
</feature>
<dbReference type="SMART" id="SM00823">
    <property type="entry name" value="PKS_PP"/>
    <property type="match status" value="2"/>
</dbReference>
<evidence type="ECO:0000259" key="4">
    <source>
        <dbReference type="PROSITE" id="PS50075"/>
    </source>
</evidence>
<dbReference type="SUPFAM" id="SSF56801">
    <property type="entry name" value="Acetyl-CoA synthetase-like"/>
    <property type="match status" value="2"/>
</dbReference>
<comment type="caution">
    <text evidence="5">The sequence shown here is derived from an EMBL/GenBank/DDBJ whole genome shotgun (WGS) entry which is preliminary data.</text>
</comment>
<dbReference type="InterPro" id="IPR001242">
    <property type="entry name" value="Condensation_dom"/>
</dbReference>
<dbReference type="PROSITE" id="PS00455">
    <property type="entry name" value="AMP_BINDING"/>
    <property type="match status" value="2"/>
</dbReference>